<gene>
    <name evidence="1" type="ORF">BT67DRAFT_255287</name>
</gene>
<evidence type="ECO:0000313" key="2">
    <source>
        <dbReference type="Proteomes" id="UP001304895"/>
    </source>
</evidence>
<reference evidence="1" key="2">
    <citation type="submission" date="2023-05" db="EMBL/GenBank/DDBJ databases">
        <authorList>
            <consortium name="Lawrence Berkeley National Laboratory"/>
            <person name="Steindorff A."/>
            <person name="Hensen N."/>
            <person name="Bonometti L."/>
            <person name="Westerberg I."/>
            <person name="Brannstrom I.O."/>
            <person name="Guillou S."/>
            <person name="Cros-Aarteil S."/>
            <person name="Calhoun S."/>
            <person name="Haridas S."/>
            <person name="Kuo A."/>
            <person name="Mondo S."/>
            <person name="Pangilinan J."/>
            <person name="Riley R."/>
            <person name="Labutti K."/>
            <person name="Andreopoulos B."/>
            <person name="Lipzen A."/>
            <person name="Chen C."/>
            <person name="Yanf M."/>
            <person name="Daum C."/>
            <person name="Ng V."/>
            <person name="Clum A."/>
            <person name="Ohm R."/>
            <person name="Martin F."/>
            <person name="Silar P."/>
            <person name="Natvig D."/>
            <person name="Lalanne C."/>
            <person name="Gautier V."/>
            <person name="Ament-Velasquez S.L."/>
            <person name="Kruys A."/>
            <person name="Hutchinson M.I."/>
            <person name="Powell A.J."/>
            <person name="Barry K."/>
            <person name="Miller A.N."/>
            <person name="Grigoriev I.V."/>
            <person name="Debuchy R."/>
            <person name="Gladieux P."/>
            <person name="Thoren M.H."/>
            <person name="Johannesson H."/>
        </authorList>
    </citation>
    <scope>NUCLEOTIDE SEQUENCE</scope>
    <source>
        <strain evidence="1">CBS 123565</strain>
    </source>
</reference>
<keyword evidence="2" id="KW-1185">Reference proteome</keyword>
<reference evidence="1" key="1">
    <citation type="journal article" date="2023" name="Mol. Phylogenet. Evol.">
        <title>Genome-scale phylogeny and comparative genomics of the fungal order Sordariales.</title>
        <authorList>
            <person name="Hensen N."/>
            <person name="Bonometti L."/>
            <person name="Westerberg I."/>
            <person name="Brannstrom I.O."/>
            <person name="Guillou S."/>
            <person name="Cros-Aarteil S."/>
            <person name="Calhoun S."/>
            <person name="Haridas S."/>
            <person name="Kuo A."/>
            <person name="Mondo S."/>
            <person name="Pangilinan J."/>
            <person name="Riley R."/>
            <person name="LaButti K."/>
            <person name="Andreopoulos B."/>
            <person name="Lipzen A."/>
            <person name="Chen C."/>
            <person name="Yan M."/>
            <person name="Daum C."/>
            <person name="Ng V."/>
            <person name="Clum A."/>
            <person name="Steindorff A."/>
            <person name="Ohm R.A."/>
            <person name="Martin F."/>
            <person name="Silar P."/>
            <person name="Natvig D.O."/>
            <person name="Lalanne C."/>
            <person name="Gautier V."/>
            <person name="Ament-Velasquez S.L."/>
            <person name="Kruys A."/>
            <person name="Hutchinson M.I."/>
            <person name="Powell A.J."/>
            <person name="Barry K."/>
            <person name="Miller A.N."/>
            <person name="Grigoriev I.V."/>
            <person name="Debuchy R."/>
            <person name="Gladieux P."/>
            <person name="Hiltunen Thoren M."/>
            <person name="Johannesson H."/>
        </authorList>
    </citation>
    <scope>NUCLEOTIDE SEQUENCE</scope>
    <source>
        <strain evidence="1">CBS 123565</strain>
    </source>
</reference>
<dbReference type="EMBL" id="MU853405">
    <property type="protein sequence ID" value="KAK4135590.1"/>
    <property type="molecule type" value="Genomic_DNA"/>
</dbReference>
<evidence type="ECO:0000313" key="1">
    <source>
        <dbReference type="EMBL" id="KAK4135590.1"/>
    </source>
</evidence>
<name>A0AAN6ZDZ6_9PEZI</name>
<protein>
    <submittedName>
        <fullName evidence="1">Uncharacterized protein</fullName>
    </submittedName>
</protein>
<dbReference type="AlphaFoldDB" id="A0AAN6ZDZ6"/>
<comment type="caution">
    <text evidence="1">The sequence shown here is derived from an EMBL/GenBank/DDBJ whole genome shotgun (WGS) entry which is preliminary data.</text>
</comment>
<dbReference type="Proteomes" id="UP001304895">
    <property type="component" value="Unassembled WGS sequence"/>
</dbReference>
<organism evidence="1 2">
    <name type="scientific">Trichocladium antarcticum</name>
    <dbReference type="NCBI Taxonomy" id="1450529"/>
    <lineage>
        <taxon>Eukaryota</taxon>
        <taxon>Fungi</taxon>
        <taxon>Dikarya</taxon>
        <taxon>Ascomycota</taxon>
        <taxon>Pezizomycotina</taxon>
        <taxon>Sordariomycetes</taxon>
        <taxon>Sordariomycetidae</taxon>
        <taxon>Sordariales</taxon>
        <taxon>Chaetomiaceae</taxon>
        <taxon>Trichocladium</taxon>
    </lineage>
</organism>
<sequence>MAGGVGSLPSFVSLRNWPGILLRRRAARCPVQGARGPSGGRSITGCGPPGLSSRHLPRFLSQQRARLPFWPPACCDLARFWDCAWAEVALFQVLVGRLHQRP</sequence>
<proteinExistence type="predicted"/>
<accession>A0AAN6ZDZ6</accession>